<sequence>MTPDRGARVGRWHALLLWARGRHAPIAADSAEFTAVRGTGSMPLMFGVASVVEIVVVHLLVPWLWLDIVLGALSVVSIVLLASATAVGRVHPHVLTPEALVLRTSGEVVTTVERSTIVSARLHRRFGVVAPTVRDDRAVLPNQDGTNVDITLSTRTTVVVPAPLRRWRVEGTATSIGVYVDDPVALVAALSSVPADGGM</sequence>
<dbReference type="RefSeq" id="WP_063216708.1">
    <property type="nucleotide sequence ID" value="NZ_CP015220.1"/>
</dbReference>
<dbReference type="GeneID" id="93554434"/>
<keyword evidence="1" id="KW-0472">Membrane</keyword>
<dbReference type="AlphaFoldDB" id="A0A143QRF9"/>
<keyword evidence="1" id="KW-0812">Transmembrane</keyword>
<dbReference type="EMBL" id="CP015220">
    <property type="protein sequence ID" value="AMY25541.1"/>
    <property type="molecule type" value="Genomic_DNA"/>
</dbReference>
<protein>
    <recommendedName>
        <fullName evidence="4">DUF304 domain-containing protein</fullName>
    </recommendedName>
</protein>
<organism evidence="2 3">
    <name type="scientific">Rhodococcoides fascians</name>
    <name type="common">Rhodococcus fascians</name>
    <dbReference type="NCBI Taxonomy" id="1828"/>
    <lineage>
        <taxon>Bacteria</taxon>
        <taxon>Bacillati</taxon>
        <taxon>Actinomycetota</taxon>
        <taxon>Actinomycetes</taxon>
        <taxon>Mycobacteriales</taxon>
        <taxon>Nocardiaceae</taxon>
        <taxon>Rhodococcoides</taxon>
    </lineage>
</organism>
<dbReference type="Proteomes" id="UP000076038">
    <property type="component" value="Chromosome"/>
</dbReference>
<evidence type="ECO:0000313" key="2">
    <source>
        <dbReference type="EMBL" id="AMY25541.1"/>
    </source>
</evidence>
<reference evidence="3" key="2">
    <citation type="submission" date="2016-04" db="EMBL/GenBank/DDBJ databases">
        <title>Complete Genome and Plasmid Sequences for Rhodococcus fascians D188 and Draft Sequences for Rhodococcus spp. Isolates PBTS 1 and PBTS 2.</title>
        <authorList>
            <person name="Stamer R."/>
            <person name="Vereecke D."/>
            <person name="Zhang Y."/>
            <person name="Schilkey F."/>
            <person name="Devitt N."/>
            <person name="Randall J."/>
        </authorList>
    </citation>
    <scope>NUCLEOTIDE SEQUENCE [LARGE SCALE GENOMIC DNA]</scope>
    <source>
        <strain evidence="3">PBTS2</strain>
    </source>
</reference>
<accession>A0A143QRF9</accession>
<dbReference type="OrthoDB" id="5119624at2"/>
<gene>
    <name evidence="2" type="ORF">A3Q41_04265</name>
</gene>
<keyword evidence="1" id="KW-1133">Transmembrane helix</keyword>
<evidence type="ECO:0000256" key="1">
    <source>
        <dbReference type="SAM" id="Phobius"/>
    </source>
</evidence>
<evidence type="ECO:0000313" key="3">
    <source>
        <dbReference type="Proteomes" id="UP000076038"/>
    </source>
</evidence>
<evidence type="ECO:0008006" key="4">
    <source>
        <dbReference type="Google" id="ProtNLM"/>
    </source>
</evidence>
<feature type="transmembrane region" description="Helical" evidence="1">
    <location>
        <begin position="71"/>
        <end position="90"/>
    </location>
</feature>
<proteinExistence type="predicted"/>
<dbReference type="KEGG" id="rhs:A3Q41_04265"/>
<name>A0A143QRF9_RHOFA</name>
<reference evidence="2 3" key="1">
    <citation type="journal article" date="2016" name="Genome Announc.">
        <title>Complete Genome and Plasmid Sequences for Rhodococcus fascians D188 and Draft Sequences for Rhodococcus Isolates PBTS 1 and PBTS 2.</title>
        <authorList>
            <person name="Stamler R.A."/>
            <person name="Vereecke D."/>
            <person name="Zhang Y."/>
            <person name="Schilkey F."/>
            <person name="Devitt N."/>
            <person name="Randall J.J."/>
        </authorList>
    </citation>
    <scope>NUCLEOTIDE SEQUENCE [LARGE SCALE GENOMIC DNA]</scope>
    <source>
        <strain evidence="2 3">PBTS2</strain>
    </source>
</reference>
<feature type="transmembrane region" description="Helical" evidence="1">
    <location>
        <begin position="44"/>
        <end position="65"/>
    </location>
</feature>
<dbReference type="PATRIC" id="fig|1653479.3.peg.4320"/>
<keyword evidence="3" id="KW-1185">Reference proteome</keyword>